<comment type="caution">
    <text evidence="3">The sequence shown here is derived from an EMBL/GenBank/DDBJ whole genome shotgun (WGS) entry which is preliminary data.</text>
</comment>
<dbReference type="PROSITE" id="PS01152">
    <property type="entry name" value="HESB"/>
    <property type="match status" value="1"/>
</dbReference>
<dbReference type="Gene3D" id="2.60.300.12">
    <property type="entry name" value="HesB-like domain"/>
    <property type="match status" value="1"/>
</dbReference>
<dbReference type="AlphaFoldDB" id="A0A2W4QGS7"/>
<dbReference type="GO" id="GO:0016226">
    <property type="term" value="P:iron-sulfur cluster assembly"/>
    <property type="evidence" value="ECO:0007669"/>
    <property type="project" value="InterPro"/>
</dbReference>
<reference evidence="3 4" key="1">
    <citation type="journal article" date="2018" name="Aquat. Microb. Ecol.">
        <title>Gammaproteobacterial methanotrophs dominate.</title>
        <authorList>
            <person name="Rissanen A.J."/>
            <person name="Saarenheimo J."/>
            <person name="Tiirola M."/>
            <person name="Peura S."/>
            <person name="Aalto S.L."/>
            <person name="Karvinen A."/>
            <person name="Nykanen H."/>
        </authorList>
    </citation>
    <scope>NUCLEOTIDE SEQUENCE [LARGE SCALE GENOMIC DNA]</scope>
    <source>
        <strain evidence="3">AMbin10</strain>
    </source>
</reference>
<dbReference type="PANTHER" id="PTHR10072">
    <property type="entry name" value="IRON-SULFUR CLUSTER ASSEMBLY PROTEIN"/>
    <property type="match status" value="1"/>
</dbReference>
<dbReference type="NCBIfam" id="TIGR00049">
    <property type="entry name" value="iron-sulfur cluster assembly accessory protein"/>
    <property type="match status" value="1"/>
</dbReference>
<dbReference type="InterPro" id="IPR050322">
    <property type="entry name" value="Fe-S_cluster_asmbl/transfer"/>
</dbReference>
<dbReference type="GO" id="GO:0051537">
    <property type="term" value="F:2 iron, 2 sulfur cluster binding"/>
    <property type="evidence" value="ECO:0007669"/>
    <property type="project" value="TreeGrafter"/>
</dbReference>
<dbReference type="InterPro" id="IPR017870">
    <property type="entry name" value="FeS_cluster_insertion_CS"/>
</dbReference>
<evidence type="ECO:0000256" key="1">
    <source>
        <dbReference type="ARBA" id="ARBA00006718"/>
    </source>
</evidence>
<dbReference type="InterPro" id="IPR035903">
    <property type="entry name" value="HesB-like_dom_sf"/>
</dbReference>
<comment type="similarity">
    <text evidence="1">Belongs to the HesB/IscA family.</text>
</comment>
<dbReference type="Proteomes" id="UP000249396">
    <property type="component" value="Unassembled WGS sequence"/>
</dbReference>
<name>A0A2W4QGS7_9GAMM</name>
<sequence length="107" mass="11458">MSINLTEQAAKQIAKQLQKRGKGLGLGLGVKKAGCSGFTYVVDYADEVAETDQVFEQHGVKVIVKADALELLDGVEVDYAREGLNEAFRFNNPKATGTCGCGESFTV</sequence>
<organism evidence="3 4">
    <name type="scientific">Candidatus Methylumidiphilus alinenensis</name>
    <dbReference type="NCBI Taxonomy" id="2202197"/>
    <lineage>
        <taxon>Bacteria</taxon>
        <taxon>Pseudomonadati</taxon>
        <taxon>Pseudomonadota</taxon>
        <taxon>Gammaproteobacteria</taxon>
        <taxon>Methylococcales</taxon>
        <taxon>Candidatus Methylumidiphilus</taxon>
    </lineage>
</organism>
<proteinExistence type="inferred from homology"/>
<feature type="domain" description="Core" evidence="2">
    <location>
        <begin position="1"/>
        <end position="103"/>
    </location>
</feature>
<gene>
    <name evidence="3" type="ORF">DM484_26950</name>
</gene>
<dbReference type="InterPro" id="IPR000361">
    <property type="entry name" value="ATAP_core_dom"/>
</dbReference>
<dbReference type="InterPro" id="IPR016092">
    <property type="entry name" value="ATAP"/>
</dbReference>
<dbReference type="GO" id="GO:0005829">
    <property type="term" value="C:cytosol"/>
    <property type="evidence" value="ECO:0007669"/>
    <property type="project" value="TreeGrafter"/>
</dbReference>
<evidence type="ECO:0000313" key="3">
    <source>
        <dbReference type="EMBL" id="PZN71203.1"/>
    </source>
</evidence>
<dbReference type="Pfam" id="PF01521">
    <property type="entry name" value="Fe-S_biosyn"/>
    <property type="match status" value="1"/>
</dbReference>
<dbReference type="EMBL" id="QJPH01000532">
    <property type="protein sequence ID" value="PZN71203.1"/>
    <property type="molecule type" value="Genomic_DNA"/>
</dbReference>
<accession>A0A2W4QGS7</accession>
<evidence type="ECO:0000313" key="4">
    <source>
        <dbReference type="Proteomes" id="UP000249396"/>
    </source>
</evidence>
<dbReference type="SUPFAM" id="SSF89360">
    <property type="entry name" value="HesB-like domain"/>
    <property type="match status" value="1"/>
</dbReference>
<protein>
    <submittedName>
        <fullName evidence="3">Iron-sulfur cluster assembly protein IscA</fullName>
    </submittedName>
</protein>
<evidence type="ECO:0000259" key="2">
    <source>
        <dbReference type="Pfam" id="PF01521"/>
    </source>
</evidence>
<dbReference type="PANTHER" id="PTHR10072:SF41">
    <property type="entry name" value="IRON-SULFUR CLUSTER ASSEMBLY 1 HOMOLOG, MITOCHONDRIAL"/>
    <property type="match status" value="1"/>
</dbReference>